<evidence type="ECO:0000256" key="8">
    <source>
        <dbReference type="ARBA" id="ARBA00023240"/>
    </source>
</evidence>
<comment type="subcellular location">
    <subcellularLocation>
        <location evidence="1">Secreted</location>
        <location evidence="1">Extracellular space</location>
    </subcellularLocation>
</comment>
<organism evidence="13 14">
    <name type="scientific">Trichoplusia ni</name>
    <name type="common">Cabbage looper</name>
    <dbReference type="NCBI Taxonomy" id="7111"/>
    <lineage>
        <taxon>Eukaryota</taxon>
        <taxon>Metazoa</taxon>
        <taxon>Ecdysozoa</taxon>
        <taxon>Arthropoda</taxon>
        <taxon>Hexapoda</taxon>
        <taxon>Insecta</taxon>
        <taxon>Pterygota</taxon>
        <taxon>Neoptera</taxon>
        <taxon>Endopterygota</taxon>
        <taxon>Lepidoptera</taxon>
        <taxon>Glossata</taxon>
        <taxon>Ditrysia</taxon>
        <taxon>Noctuoidea</taxon>
        <taxon>Noctuidae</taxon>
        <taxon>Plusiinae</taxon>
        <taxon>Trichoplusia</taxon>
    </lineage>
</organism>
<dbReference type="Pfam" id="PF00089">
    <property type="entry name" value="Trypsin"/>
    <property type="match status" value="1"/>
</dbReference>
<reference evidence="14" key="1">
    <citation type="submission" date="2025-08" db="UniProtKB">
        <authorList>
            <consortium name="RefSeq"/>
        </authorList>
    </citation>
    <scope>IDENTIFICATION</scope>
</reference>
<keyword evidence="7" id="KW-1015">Disulfide bond</keyword>
<dbReference type="InterPro" id="IPR009003">
    <property type="entry name" value="Peptidase_S1_PA"/>
</dbReference>
<evidence type="ECO:0000259" key="12">
    <source>
        <dbReference type="PROSITE" id="PS50240"/>
    </source>
</evidence>
<dbReference type="PANTHER" id="PTHR24276">
    <property type="entry name" value="POLYSERASE-RELATED"/>
    <property type="match status" value="1"/>
</dbReference>
<evidence type="ECO:0000256" key="4">
    <source>
        <dbReference type="ARBA" id="ARBA00022670"/>
    </source>
</evidence>
<feature type="signal peptide" evidence="11">
    <location>
        <begin position="1"/>
        <end position="31"/>
    </location>
</feature>
<sequence length="322" mass="36250">MKKSKKMECNKFKTFFLILVFSFNHNLFVESGTTTSKSELECEFPPKMEEDLTHVRRKRLTTETGLVCLEDYPYTVSVRLHGKHWCGGAIVGKQWILTAAQCFDYVTKEEVSIRMGSVFRDFGGRILSVLEVRRHPDYRMDQYYPEHNLAMVKVNLPITPNSRMQPVALAVADADLPPLFGETVVTGYGSVVTGQIREGENQELRRMIVREVPRAECRLIYGNDYHLQHDNMCLQSIIKGVALCAGDTGDPAVHFSGLNRAGTLFGIALFSGTEECAYKSKPGVFAKVSYSRLWIDKVLGEIPDQHAESADSTENVIPLDMI</sequence>
<evidence type="ECO:0000256" key="2">
    <source>
        <dbReference type="ARBA" id="ARBA00007664"/>
    </source>
</evidence>
<gene>
    <name evidence="14" type="primary">LOC113493748</name>
</gene>
<evidence type="ECO:0000256" key="9">
    <source>
        <dbReference type="ARBA" id="ARBA00055534"/>
    </source>
</evidence>
<evidence type="ECO:0000256" key="1">
    <source>
        <dbReference type="ARBA" id="ARBA00004239"/>
    </source>
</evidence>
<dbReference type="InterPro" id="IPR001254">
    <property type="entry name" value="Trypsin_dom"/>
</dbReference>
<keyword evidence="13" id="KW-1185">Reference proteome</keyword>
<comment type="similarity">
    <text evidence="2">Belongs to the peptidase S1 family.</text>
</comment>
<dbReference type="GeneID" id="113493748"/>
<keyword evidence="3" id="KW-0800">Toxin</keyword>
<proteinExistence type="inferred from homology"/>
<protein>
    <submittedName>
        <fullName evidence="14">Hypodermin-A-like isoform X2</fullName>
    </submittedName>
</protein>
<evidence type="ECO:0000256" key="7">
    <source>
        <dbReference type="ARBA" id="ARBA00023157"/>
    </source>
</evidence>
<dbReference type="Proteomes" id="UP000322000">
    <property type="component" value="Chromosome 5"/>
</dbReference>
<keyword evidence="5" id="KW-0378">Hydrolase</keyword>
<dbReference type="PRINTS" id="PR00722">
    <property type="entry name" value="CHYMOTRYPSIN"/>
</dbReference>
<evidence type="ECO:0000256" key="11">
    <source>
        <dbReference type="SAM" id="SignalP"/>
    </source>
</evidence>
<dbReference type="GO" id="GO:0004252">
    <property type="term" value="F:serine-type endopeptidase activity"/>
    <property type="evidence" value="ECO:0007669"/>
    <property type="project" value="InterPro"/>
</dbReference>
<dbReference type="RefSeq" id="XP_026727552.1">
    <property type="nucleotide sequence ID" value="XM_026871751.1"/>
</dbReference>
<keyword evidence="11" id="KW-0732">Signal</keyword>
<dbReference type="PROSITE" id="PS50240">
    <property type="entry name" value="TRYPSIN_DOM"/>
    <property type="match status" value="1"/>
</dbReference>
<dbReference type="FunFam" id="2.40.10.10:FF:000068">
    <property type="entry name" value="transmembrane protease serine 2"/>
    <property type="match status" value="1"/>
</dbReference>
<dbReference type="PANTHER" id="PTHR24276:SF91">
    <property type="entry name" value="AT26814P-RELATED"/>
    <property type="match status" value="1"/>
</dbReference>
<dbReference type="SMART" id="SM00020">
    <property type="entry name" value="Tryp_SPc"/>
    <property type="match status" value="1"/>
</dbReference>
<dbReference type="Gene3D" id="2.40.10.10">
    <property type="entry name" value="Trypsin-like serine proteases"/>
    <property type="match status" value="1"/>
</dbReference>
<comment type="function">
    <text evidence="9">Fibrinolytic activity; shows preferential cleavage of Arg-Gly bonds in all three fibrinogen chains. Contact with the caterpillars causes severe bleeding, due the anticoagulant effect of the protein.</text>
</comment>
<feature type="chain" id="PRO_5028858758" evidence="11">
    <location>
        <begin position="32"/>
        <end position="322"/>
    </location>
</feature>
<evidence type="ECO:0000256" key="5">
    <source>
        <dbReference type="ARBA" id="ARBA00022801"/>
    </source>
</evidence>
<dbReference type="SUPFAM" id="SSF50494">
    <property type="entry name" value="Trypsin-like serine proteases"/>
    <property type="match status" value="1"/>
</dbReference>
<evidence type="ECO:0000256" key="3">
    <source>
        <dbReference type="ARBA" id="ARBA00022656"/>
    </source>
</evidence>
<feature type="domain" description="Peptidase S1" evidence="12">
    <location>
        <begin position="71"/>
        <end position="300"/>
    </location>
</feature>
<evidence type="ECO:0000313" key="13">
    <source>
        <dbReference type="Proteomes" id="UP000322000"/>
    </source>
</evidence>
<keyword evidence="4" id="KW-0645">Protease</keyword>
<dbReference type="GO" id="GO:0090729">
    <property type="term" value="F:toxin activity"/>
    <property type="evidence" value="ECO:0007669"/>
    <property type="project" value="UniProtKB-KW"/>
</dbReference>
<evidence type="ECO:0000313" key="14">
    <source>
        <dbReference type="RefSeq" id="XP_026727552.1"/>
    </source>
</evidence>
<dbReference type="GO" id="GO:0005576">
    <property type="term" value="C:extracellular region"/>
    <property type="evidence" value="ECO:0007669"/>
    <property type="project" value="UniProtKB-SubCell"/>
</dbReference>
<keyword evidence="8" id="KW-1199">Hemostasis impairing toxin</keyword>
<keyword evidence="6" id="KW-0720">Serine protease</keyword>
<evidence type="ECO:0000256" key="6">
    <source>
        <dbReference type="ARBA" id="ARBA00022825"/>
    </source>
</evidence>
<dbReference type="AlphaFoldDB" id="A0A7E5VGV4"/>
<accession>A0A7E5VGV4</accession>
<dbReference type="GO" id="GO:0006508">
    <property type="term" value="P:proteolysis"/>
    <property type="evidence" value="ECO:0007669"/>
    <property type="project" value="UniProtKB-KW"/>
</dbReference>
<name>A0A7E5VGV4_TRINI</name>
<dbReference type="CDD" id="cd00190">
    <property type="entry name" value="Tryp_SPc"/>
    <property type="match status" value="1"/>
</dbReference>
<evidence type="ECO:0000256" key="10">
    <source>
        <dbReference type="ARBA" id="ARBA00084094"/>
    </source>
</evidence>
<dbReference type="InterPro" id="IPR043504">
    <property type="entry name" value="Peptidase_S1_PA_chymotrypsin"/>
</dbReference>
<keyword evidence="10" id="KW-1205">Fibrinolytic toxin</keyword>
<dbReference type="InterPro" id="IPR001314">
    <property type="entry name" value="Peptidase_S1A"/>
</dbReference>
<dbReference type="InterPro" id="IPR050430">
    <property type="entry name" value="Peptidase_S1"/>
</dbReference>